<reference evidence="10 11" key="1">
    <citation type="submission" date="2016-10" db="EMBL/GenBank/DDBJ databases">
        <authorList>
            <person name="de Groot N.N."/>
        </authorList>
    </citation>
    <scope>NUCLEOTIDE SEQUENCE [LARGE SCALE GENOMIC DNA]</scope>
    <source>
        <strain evidence="10 11">JCM 19513</strain>
    </source>
</reference>
<gene>
    <name evidence="10" type="ORF">SAMN05216214_104175</name>
</gene>
<evidence type="ECO:0000256" key="4">
    <source>
        <dbReference type="ARBA" id="ARBA00023125"/>
    </source>
</evidence>
<dbReference type="InterPro" id="IPR001867">
    <property type="entry name" value="OmpR/PhoB-type_DNA-bd"/>
</dbReference>
<dbReference type="GO" id="GO:0005829">
    <property type="term" value="C:cytosol"/>
    <property type="evidence" value="ECO:0007669"/>
    <property type="project" value="TreeGrafter"/>
</dbReference>
<accession>A0A1H7J9K1</accession>
<dbReference type="InterPro" id="IPR001789">
    <property type="entry name" value="Sig_transdc_resp-reg_receiver"/>
</dbReference>
<evidence type="ECO:0000259" key="9">
    <source>
        <dbReference type="PROSITE" id="PS51755"/>
    </source>
</evidence>
<dbReference type="GO" id="GO:0032993">
    <property type="term" value="C:protein-DNA complex"/>
    <property type="evidence" value="ECO:0007669"/>
    <property type="project" value="TreeGrafter"/>
</dbReference>
<dbReference type="GO" id="GO:0000976">
    <property type="term" value="F:transcription cis-regulatory region binding"/>
    <property type="evidence" value="ECO:0007669"/>
    <property type="project" value="TreeGrafter"/>
</dbReference>
<proteinExistence type="predicted"/>
<dbReference type="GO" id="GO:0000156">
    <property type="term" value="F:phosphorelay response regulator activity"/>
    <property type="evidence" value="ECO:0007669"/>
    <property type="project" value="TreeGrafter"/>
</dbReference>
<evidence type="ECO:0000256" key="1">
    <source>
        <dbReference type="ARBA" id="ARBA00022553"/>
    </source>
</evidence>
<dbReference type="InterPro" id="IPR036388">
    <property type="entry name" value="WH-like_DNA-bd_sf"/>
</dbReference>
<dbReference type="Gene3D" id="6.10.250.690">
    <property type="match status" value="1"/>
</dbReference>
<dbReference type="InterPro" id="IPR039420">
    <property type="entry name" value="WalR-like"/>
</dbReference>
<organism evidence="10 11">
    <name type="scientific">Atopomonas hussainii</name>
    <dbReference type="NCBI Taxonomy" id="1429083"/>
    <lineage>
        <taxon>Bacteria</taxon>
        <taxon>Pseudomonadati</taxon>
        <taxon>Pseudomonadota</taxon>
        <taxon>Gammaproteobacteria</taxon>
        <taxon>Pseudomonadales</taxon>
        <taxon>Pseudomonadaceae</taxon>
        <taxon>Atopomonas</taxon>
    </lineage>
</organism>
<evidence type="ECO:0000256" key="3">
    <source>
        <dbReference type="ARBA" id="ARBA00023015"/>
    </source>
</evidence>
<dbReference type="Gene3D" id="1.10.10.10">
    <property type="entry name" value="Winged helix-like DNA-binding domain superfamily/Winged helix DNA-binding domain"/>
    <property type="match status" value="1"/>
</dbReference>
<evidence type="ECO:0000256" key="7">
    <source>
        <dbReference type="PROSITE-ProRule" id="PRU01091"/>
    </source>
</evidence>
<dbReference type="EMBL" id="FOAS01000004">
    <property type="protein sequence ID" value="SEK69945.1"/>
    <property type="molecule type" value="Genomic_DNA"/>
</dbReference>
<protein>
    <submittedName>
        <fullName evidence="10">DNA-binding response regulator, OmpR family, contains REC and winged-helix (WHTH) domain</fullName>
    </submittedName>
</protein>
<keyword evidence="2" id="KW-0902">Two-component regulatory system</keyword>
<dbReference type="InterPro" id="IPR011006">
    <property type="entry name" value="CheY-like_superfamily"/>
</dbReference>
<dbReference type="InterPro" id="IPR016032">
    <property type="entry name" value="Sig_transdc_resp-reg_C-effctor"/>
</dbReference>
<dbReference type="RefSeq" id="WP_074865963.1">
    <property type="nucleotide sequence ID" value="NZ_FOAS01000004.1"/>
</dbReference>
<feature type="modified residue" description="4-aspartylphosphate" evidence="6">
    <location>
        <position position="58"/>
    </location>
</feature>
<dbReference type="SMART" id="SM00862">
    <property type="entry name" value="Trans_reg_C"/>
    <property type="match status" value="1"/>
</dbReference>
<feature type="domain" description="OmpR/PhoB-type" evidence="9">
    <location>
        <begin position="133"/>
        <end position="231"/>
    </location>
</feature>
<evidence type="ECO:0000313" key="11">
    <source>
        <dbReference type="Proteomes" id="UP000185766"/>
    </source>
</evidence>
<dbReference type="SUPFAM" id="SSF52172">
    <property type="entry name" value="CheY-like"/>
    <property type="match status" value="1"/>
</dbReference>
<evidence type="ECO:0000256" key="2">
    <source>
        <dbReference type="ARBA" id="ARBA00023012"/>
    </source>
</evidence>
<evidence type="ECO:0000256" key="5">
    <source>
        <dbReference type="ARBA" id="ARBA00023163"/>
    </source>
</evidence>
<dbReference type="PROSITE" id="PS50110">
    <property type="entry name" value="RESPONSE_REGULATORY"/>
    <property type="match status" value="1"/>
</dbReference>
<dbReference type="SUPFAM" id="SSF46894">
    <property type="entry name" value="C-terminal effector domain of the bipartite response regulators"/>
    <property type="match status" value="1"/>
</dbReference>
<dbReference type="PANTHER" id="PTHR48111:SF22">
    <property type="entry name" value="REGULATOR OF RPOS"/>
    <property type="match status" value="1"/>
</dbReference>
<keyword evidence="1 6" id="KW-0597">Phosphoprotein</keyword>
<dbReference type="Pfam" id="PF00072">
    <property type="entry name" value="Response_reg"/>
    <property type="match status" value="1"/>
</dbReference>
<evidence type="ECO:0000313" key="10">
    <source>
        <dbReference type="EMBL" id="SEK69945.1"/>
    </source>
</evidence>
<dbReference type="Gene3D" id="3.40.50.2300">
    <property type="match status" value="1"/>
</dbReference>
<evidence type="ECO:0000259" key="8">
    <source>
        <dbReference type="PROSITE" id="PS50110"/>
    </source>
</evidence>
<sequence length="235" mass="26187">MGQHRGRVLLVEDQRDLAVSLLEALADEGYQADYAADGRQALTLVREAEPRFELLVVDIGLPRLNGLALCEQLRSEGLHVPVLFLTARDSQDDVLQGFAVGADDYLVKPFAIKILLVRIAALLRRSRVTDEHQGQLSYAGLRLAPEQGIAWREGMQLALSPIQTKLLTILLREAPKVVSREQLLLEVWGEDSSANAALLRAHVYQLRQVIDRPFAQPLLCTRGRQGFYLTAEGMQ</sequence>
<dbReference type="CDD" id="cd00383">
    <property type="entry name" value="trans_reg_C"/>
    <property type="match status" value="1"/>
</dbReference>
<feature type="DNA-binding region" description="OmpR/PhoB-type" evidence="7">
    <location>
        <begin position="133"/>
        <end position="231"/>
    </location>
</feature>
<evidence type="ECO:0000256" key="6">
    <source>
        <dbReference type="PROSITE-ProRule" id="PRU00169"/>
    </source>
</evidence>
<keyword evidence="5" id="KW-0804">Transcription</keyword>
<dbReference type="AlphaFoldDB" id="A0A1H7J9K1"/>
<dbReference type="Proteomes" id="UP000185766">
    <property type="component" value="Unassembled WGS sequence"/>
</dbReference>
<dbReference type="PROSITE" id="PS51755">
    <property type="entry name" value="OMPR_PHOB"/>
    <property type="match status" value="1"/>
</dbReference>
<keyword evidence="3" id="KW-0805">Transcription regulation</keyword>
<dbReference type="GO" id="GO:0006355">
    <property type="term" value="P:regulation of DNA-templated transcription"/>
    <property type="evidence" value="ECO:0007669"/>
    <property type="project" value="InterPro"/>
</dbReference>
<name>A0A1H7J9K1_9GAMM</name>
<keyword evidence="4 7" id="KW-0238">DNA-binding</keyword>
<dbReference type="PANTHER" id="PTHR48111">
    <property type="entry name" value="REGULATOR OF RPOS"/>
    <property type="match status" value="1"/>
</dbReference>
<keyword evidence="11" id="KW-1185">Reference proteome</keyword>
<dbReference type="SMART" id="SM00448">
    <property type="entry name" value="REC"/>
    <property type="match status" value="1"/>
</dbReference>
<feature type="domain" description="Response regulatory" evidence="8">
    <location>
        <begin position="7"/>
        <end position="123"/>
    </location>
</feature>
<dbReference type="Pfam" id="PF00486">
    <property type="entry name" value="Trans_reg_C"/>
    <property type="match status" value="1"/>
</dbReference>